<accession>A0ABP9VH06</accession>
<name>A0ABP9VH06_9DEIO</name>
<sequence length="93" mass="10195">MPKKTSKLPQETMLKIAITGSAGHHTVPVASVAELRDVLQRYLPDLAPYDLQAAAHLVVVQRTSIIAPRWQIRVMGEYGVASVKHTFSYAATP</sequence>
<gene>
    <name evidence="1" type="ORF">Dxin01_04267</name>
</gene>
<comment type="caution">
    <text evidence="1">The sequence shown here is derived from an EMBL/GenBank/DDBJ whole genome shotgun (WGS) entry which is preliminary data.</text>
</comment>
<protein>
    <submittedName>
        <fullName evidence="1">Uncharacterized protein</fullName>
    </submittedName>
</protein>
<dbReference type="EMBL" id="BAABRN010000138">
    <property type="protein sequence ID" value="GAA5504492.1"/>
    <property type="molecule type" value="Genomic_DNA"/>
</dbReference>
<proteinExistence type="predicted"/>
<reference evidence="1 2" key="1">
    <citation type="submission" date="2024-02" db="EMBL/GenBank/DDBJ databases">
        <title>Deinococcus xinjiangensis NBRC 107630.</title>
        <authorList>
            <person name="Ichikawa N."/>
            <person name="Katano-Makiyama Y."/>
            <person name="Hidaka K."/>
        </authorList>
    </citation>
    <scope>NUCLEOTIDE SEQUENCE [LARGE SCALE GENOMIC DNA]</scope>
    <source>
        <strain evidence="1 2">NBRC 107630</strain>
    </source>
</reference>
<dbReference type="Proteomes" id="UP001458946">
    <property type="component" value="Unassembled WGS sequence"/>
</dbReference>
<keyword evidence="2" id="KW-1185">Reference proteome</keyword>
<organism evidence="1 2">
    <name type="scientific">Deinococcus xinjiangensis</name>
    <dbReference type="NCBI Taxonomy" id="457454"/>
    <lineage>
        <taxon>Bacteria</taxon>
        <taxon>Thermotogati</taxon>
        <taxon>Deinococcota</taxon>
        <taxon>Deinococci</taxon>
        <taxon>Deinococcales</taxon>
        <taxon>Deinococcaceae</taxon>
        <taxon>Deinococcus</taxon>
    </lineage>
</organism>
<evidence type="ECO:0000313" key="1">
    <source>
        <dbReference type="EMBL" id="GAA5504492.1"/>
    </source>
</evidence>
<evidence type="ECO:0000313" key="2">
    <source>
        <dbReference type="Proteomes" id="UP001458946"/>
    </source>
</evidence>
<dbReference type="RefSeq" id="WP_353544446.1">
    <property type="nucleotide sequence ID" value="NZ_BAABRN010000138.1"/>
</dbReference>